<evidence type="ECO:0000259" key="2">
    <source>
        <dbReference type="Pfam" id="PF04865"/>
    </source>
</evidence>
<feature type="domain" description="Baseplate J-like C-terminal" evidence="4">
    <location>
        <begin position="291"/>
        <end position="368"/>
    </location>
</feature>
<gene>
    <name evidence="5" type="ORF">NCTC11224_03912</name>
</gene>
<evidence type="ECO:0000259" key="4">
    <source>
        <dbReference type="Pfam" id="PF26079"/>
    </source>
</evidence>
<keyword evidence="6" id="KW-1185">Reference proteome</keyword>
<dbReference type="InterPro" id="IPR006949">
    <property type="entry name" value="Barrel_Baseplate_J-like"/>
</dbReference>
<dbReference type="EMBL" id="UAVW01000016">
    <property type="protein sequence ID" value="SQB14858.1"/>
    <property type="molecule type" value="Genomic_DNA"/>
</dbReference>
<sequence length="379" mass="41912">MENKEYPDIEFVETDVETIENSLIALYELMYEEMTGKKKKVYPASPERLFIAWAAAVIVQQRVLINETAKKNVPRYAKGEYLDSLAELFKDTPRLPASPAIAVFRCHISEAQPQSVIVKAGTRINFDGNIIFSTVKDLEIKAGDTYGDVNAQCLTPGLAGNDLAVGQVKEIIDAYDYFLKIENITRTAGGADEEDDASYYERMRESMESFSTAGPINGYIYHVKTVTPAIADVTATSPEPGVVDIRILLQNGDLPTDAVINEIQEALNTSDIRPLTDMVTVSKPQESPFDIDVTYYIPRYSQAGSNIIDAAAKEAVTQYIKWQTGKMGRDINPSRLNSMLMAAGVKRVEIRKPLFAVVPETHVARLGSQQVLNGGIEDE</sequence>
<dbReference type="InterPro" id="IPR014507">
    <property type="entry name" value="Baseplate_assembly_J_pred"/>
</dbReference>
<dbReference type="Proteomes" id="UP000251853">
    <property type="component" value="Unassembled WGS sequence"/>
</dbReference>
<reference evidence="5 6" key="1">
    <citation type="submission" date="2018-06" db="EMBL/GenBank/DDBJ databases">
        <authorList>
            <consortium name="Pathogen Informatics"/>
            <person name="Doyle S."/>
        </authorList>
    </citation>
    <scope>NUCLEOTIDE SEQUENCE [LARGE SCALE GENOMIC DNA]</scope>
    <source>
        <strain evidence="5 6">NCTC11224</strain>
    </source>
</reference>
<evidence type="ECO:0000313" key="5">
    <source>
        <dbReference type="EMBL" id="SQB14858.1"/>
    </source>
</evidence>
<evidence type="ECO:0000259" key="3">
    <source>
        <dbReference type="Pfam" id="PF26078"/>
    </source>
</evidence>
<comment type="similarity">
    <text evidence="1">Belongs to the Mu gp47/PBSX XkdT family.</text>
</comment>
<dbReference type="PIRSF" id="PIRSF020481">
    <property type="entry name" value="BAP"/>
    <property type="match status" value="1"/>
</dbReference>
<dbReference type="PANTHER" id="PTHR37829">
    <property type="entry name" value="PHAGE-LIKE ELEMENT PBSX PROTEIN XKDT"/>
    <property type="match status" value="1"/>
</dbReference>
<dbReference type="RefSeq" id="WP_055176021.1">
    <property type="nucleotide sequence ID" value="NZ_JAIWZC010000001.1"/>
</dbReference>
<dbReference type="InterPro" id="IPR058530">
    <property type="entry name" value="Baseplate_J-like_C"/>
</dbReference>
<dbReference type="InterPro" id="IPR052399">
    <property type="entry name" value="Phage_Baseplate_Assmbl_Protein"/>
</dbReference>
<dbReference type="InterPro" id="IPR058531">
    <property type="entry name" value="Baseplate_J_M"/>
</dbReference>
<dbReference type="Pfam" id="PF26079">
    <property type="entry name" value="Baseplate_J_C"/>
    <property type="match status" value="1"/>
</dbReference>
<name>A0A2X2UEX9_9FIRM</name>
<feature type="domain" description="Baseplate J-like central" evidence="3">
    <location>
        <begin position="211"/>
        <end position="282"/>
    </location>
</feature>
<dbReference type="AlphaFoldDB" id="A0A2X2UEX9"/>
<dbReference type="Pfam" id="PF26078">
    <property type="entry name" value="Baseplate_J_M"/>
    <property type="match status" value="1"/>
</dbReference>
<evidence type="ECO:0000256" key="1">
    <source>
        <dbReference type="ARBA" id="ARBA00038087"/>
    </source>
</evidence>
<dbReference type="PANTHER" id="PTHR37829:SF3">
    <property type="entry name" value="PROTEIN JAYE-RELATED"/>
    <property type="match status" value="1"/>
</dbReference>
<accession>A0A2X2UEX9</accession>
<protein>
    <submittedName>
        <fullName evidence="5">Baseplate J family protein</fullName>
    </submittedName>
</protein>
<proteinExistence type="inferred from homology"/>
<dbReference type="Pfam" id="PF04865">
    <property type="entry name" value="Baseplate_J"/>
    <property type="match status" value="1"/>
</dbReference>
<evidence type="ECO:0000313" key="6">
    <source>
        <dbReference type="Proteomes" id="UP000251853"/>
    </source>
</evidence>
<feature type="domain" description="Baseplate protein J-like barrel" evidence="2">
    <location>
        <begin position="113"/>
        <end position="190"/>
    </location>
</feature>
<organism evidence="5 6">
    <name type="scientific">Enterocloster clostridioformis</name>
    <dbReference type="NCBI Taxonomy" id="1531"/>
    <lineage>
        <taxon>Bacteria</taxon>
        <taxon>Bacillati</taxon>
        <taxon>Bacillota</taxon>
        <taxon>Clostridia</taxon>
        <taxon>Lachnospirales</taxon>
        <taxon>Lachnospiraceae</taxon>
        <taxon>Enterocloster</taxon>
    </lineage>
</organism>